<proteinExistence type="predicted"/>
<dbReference type="Proteomes" id="UP001157938">
    <property type="component" value="Unassembled WGS sequence"/>
</dbReference>
<evidence type="ECO:0000313" key="1">
    <source>
        <dbReference type="EMBL" id="CAH0489374.1"/>
    </source>
</evidence>
<gene>
    <name evidence="1" type="ORF">PFR001_LOCUS4788</name>
</gene>
<protein>
    <submittedName>
        <fullName evidence="1">Uncharacterized protein</fullName>
    </submittedName>
</protein>
<reference evidence="1 2" key="1">
    <citation type="submission" date="2021-11" db="EMBL/GenBank/DDBJ databases">
        <authorList>
            <person name="Islam A."/>
            <person name="Islam S."/>
            <person name="Flora M.S."/>
            <person name="Rahman M."/>
            <person name="Ziaur R.M."/>
            <person name="Epstein J.H."/>
            <person name="Hassan M."/>
            <person name="Klassen M."/>
            <person name="Woodard K."/>
            <person name="Webb A."/>
            <person name="Webby R.J."/>
            <person name="El Zowalaty M.E."/>
        </authorList>
    </citation>
    <scope>NUCLEOTIDE SEQUENCE [LARGE SCALE GENOMIC DNA]</scope>
    <source>
        <strain evidence="1">Pf1</strain>
    </source>
</reference>
<name>A0ABN8C898_9STRA</name>
<sequence length="71" mass="7663">MHESSVGSWGFPSKIVCSDVIQPEENLSLCRVANCGQISIYGGLCPSHFQAFETGSLSVDQVKLTSQTQKT</sequence>
<organism evidence="1 2">
    <name type="scientific">Peronospora farinosa</name>
    <dbReference type="NCBI Taxonomy" id="134698"/>
    <lineage>
        <taxon>Eukaryota</taxon>
        <taxon>Sar</taxon>
        <taxon>Stramenopiles</taxon>
        <taxon>Oomycota</taxon>
        <taxon>Peronosporomycetes</taxon>
        <taxon>Peronosporales</taxon>
        <taxon>Peronosporaceae</taxon>
        <taxon>Peronospora</taxon>
    </lineage>
</organism>
<accession>A0ABN8C898</accession>
<dbReference type="EMBL" id="CAKLBC010001059">
    <property type="protein sequence ID" value="CAH0489374.1"/>
    <property type="molecule type" value="Genomic_DNA"/>
</dbReference>
<evidence type="ECO:0000313" key="2">
    <source>
        <dbReference type="Proteomes" id="UP001157938"/>
    </source>
</evidence>
<keyword evidence="2" id="KW-1185">Reference proteome</keyword>
<comment type="caution">
    <text evidence="1">The sequence shown here is derived from an EMBL/GenBank/DDBJ whole genome shotgun (WGS) entry which is preliminary data.</text>
</comment>